<name>A0A418HJ58_STAGA</name>
<feature type="compositionally biased region" description="Low complexity" evidence="1">
    <location>
        <begin position="10"/>
        <end position="19"/>
    </location>
</feature>
<gene>
    <name evidence="4" type="ORF">BUZ01_15925</name>
    <name evidence="3" type="ORF">BUZ01_15940</name>
</gene>
<organism evidence="3 5">
    <name type="scientific">Staphylococcus gallinarum</name>
    <dbReference type="NCBI Taxonomy" id="1293"/>
    <lineage>
        <taxon>Bacteria</taxon>
        <taxon>Bacillati</taxon>
        <taxon>Bacillota</taxon>
        <taxon>Bacilli</taxon>
        <taxon>Bacillales</taxon>
        <taxon>Staphylococcaceae</taxon>
        <taxon>Staphylococcus</taxon>
    </lineage>
</organism>
<dbReference type="Proteomes" id="UP000283576">
    <property type="component" value="Unassembled WGS sequence"/>
</dbReference>
<protein>
    <recommendedName>
        <fullName evidence="2">Bacterial Ig domain-containing protein</fullName>
    </recommendedName>
</protein>
<evidence type="ECO:0000313" key="5">
    <source>
        <dbReference type="Proteomes" id="UP000283576"/>
    </source>
</evidence>
<dbReference type="Gene3D" id="2.60.40.10">
    <property type="entry name" value="Immunoglobulins"/>
    <property type="match status" value="1"/>
</dbReference>
<evidence type="ECO:0000259" key="2">
    <source>
        <dbReference type="Pfam" id="PF17936"/>
    </source>
</evidence>
<dbReference type="Pfam" id="PF17936">
    <property type="entry name" value="Big_6"/>
    <property type="match status" value="1"/>
</dbReference>
<sequence>TGTGDEPGNTITVTFPDGTTGTGTVGEDGSWSVDVPEGTELNNGDEVTAVETDEAGNVSDEGTATVVDTTAPEAPT</sequence>
<feature type="non-terminal residue" evidence="3">
    <location>
        <position position="1"/>
    </location>
</feature>
<proteinExistence type="predicted"/>
<feature type="region of interest" description="Disordered" evidence="1">
    <location>
        <begin position="55"/>
        <end position="76"/>
    </location>
</feature>
<dbReference type="AlphaFoldDB" id="A0A418HJ58"/>
<evidence type="ECO:0000313" key="4">
    <source>
        <dbReference type="EMBL" id="RIL36161.1"/>
    </source>
</evidence>
<dbReference type="InterPro" id="IPR041498">
    <property type="entry name" value="Big_6"/>
</dbReference>
<dbReference type="RefSeq" id="WP_259335864.1">
    <property type="nucleotide sequence ID" value="NZ_QXRZ01000409.1"/>
</dbReference>
<reference evidence="3 5" key="1">
    <citation type="journal article" date="2016" name="Front. Microbiol.">
        <title>Comprehensive Phylogenetic Analysis of Bovine Non-aureus Staphylococci Species Based on Whole-Genome Sequencing.</title>
        <authorList>
            <person name="Naushad S."/>
            <person name="Barkema H.W."/>
            <person name="Luby C."/>
            <person name="Condas L.A."/>
            <person name="Nobrega D.B."/>
            <person name="Carson D.A."/>
            <person name="De Buck J."/>
        </authorList>
    </citation>
    <scope>NUCLEOTIDE SEQUENCE [LARGE SCALE GENOMIC DNA]</scope>
    <source>
        <strain evidence="3 5">SNUC 1388</strain>
    </source>
</reference>
<accession>A0A418HJ58</accession>
<feature type="non-terminal residue" evidence="3">
    <location>
        <position position="76"/>
    </location>
</feature>
<dbReference type="EMBL" id="QXRZ01000412">
    <property type="protein sequence ID" value="RIL36117.1"/>
    <property type="molecule type" value="Genomic_DNA"/>
</dbReference>
<feature type="domain" description="Bacterial Ig" evidence="2">
    <location>
        <begin position="1"/>
        <end position="68"/>
    </location>
</feature>
<dbReference type="InterPro" id="IPR013783">
    <property type="entry name" value="Ig-like_fold"/>
</dbReference>
<comment type="caution">
    <text evidence="3">The sequence shown here is derived from an EMBL/GenBank/DDBJ whole genome shotgun (WGS) entry which is preliminary data.</text>
</comment>
<feature type="region of interest" description="Disordered" evidence="1">
    <location>
        <begin position="1"/>
        <end position="42"/>
    </location>
</feature>
<evidence type="ECO:0000313" key="3">
    <source>
        <dbReference type="EMBL" id="RIL36117.1"/>
    </source>
</evidence>
<dbReference type="EMBL" id="QXRZ01000409">
    <property type="protein sequence ID" value="RIL36161.1"/>
    <property type="molecule type" value="Genomic_DNA"/>
</dbReference>
<evidence type="ECO:0000256" key="1">
    <source>
        <dbReference type="SAM" id="MobiDB-lite"/>
    </source>
</evidence>